<dbReference type="Gene3D" id="1.10.10.10">
    <property type="entry name" value="Winged helix-like DNA-binding domain superfamily/Winged helix DNA-binding domain"/>
    <property type="match status" value="1"/>
</dbReference>
<dbReference type="SMART" id="SM01012">
    <property type="entry name" value="ANTAR"/>
    <property type="match status" value="1"/>
</dbReference>
<dbReference type="Proteomes" id="UP000600946">
    <property type="component" value="Unassembled WGS sequence"/>
</dbReference>
<dbReference type="Pfam" id="PF01590">
    <property type="entry name" value="GAF"/>
    <property type="match status" value="1"/>
</dbReference>
<organism evidence="4 5">
    <name type="scientific">Streptomyces xanthochromogenes</name>
    <dbReference type="NCBI Taxonomy" id="67384"/>
    <lineage>
        <taxon>Bacteria</taxon>
        <taxon>Bacillati</taxon>
        <taxon>Actinomycetota</taxon>
        <taxon>Actinomycetes</taxon>
        <taxon>Kitasatosporales</taxon>
        <taxon>Streptomycetaceae</taxon>
        <taxon>Streptomyces</taxon>
    </lineage>
</organism>
<dbReference type="InterPro" id="IPR005561">
    <property type="entry name" value="ANTAR"/>
</dbReference>
<evidence type="ECO:0000256" key="1">
    <source>
        <dbReference type="ARBA" id="ARBA00023015"/>
    </source>
</evidence>
<dbReference type="InterPro" id="IPR012074">
    <property type="entry name" value="GAF_ANTAR"/>
</dbReference>
<evidence type="ECO:0000313" key="4">
    <source>
        <dbReference type="EMBL" id="GGY59075.1"/>
    </source>
</evidence>
<accession>A0ABQ3AM56</accession>
<comment type="caution">
    <text evidence="4">The sequence shown here is derived from an EMBL/GenBank/DDBJ whole genome shotgun (WGS) entry which is preliminary data.</text>
</comment>
<dbReference type="Pfam" id="PF03861">
    <property type="entry name" value="ANTAR"/>
    <property type="match status" value="1"/>
</dbReference>
<dbReference type="InterPro" id="IPR003018">
    <property type="entry name" value="GAF"/>
</dbReference>
<evidence type="ECO:0000256" key="2">
    <source>
        <dbReference type="ARBA" id="ARBA00023163"/>
    </source>
</evidence>
<dbReference type="PROSITE" id="PS50921">
    <property type="entry name" value="ANTAR"/>
    <property type="match status" value="1"/>
</dbReference>
<gene>
    <name evidence="4" type="ORF">GCM10010326_62320</name>
</gene>
<name>A0ABQ3AM56_9ACTN</name>
<dbReference type="EMBL" id="BMUU01000013">
    <property type="protein sequence ID" value="GGY59075.1"/>
    <property type="molecule type" value="Genomic_DNA"/>
</dbReference>
<dbReference type="RefSeq" id="WP_190028835.1">
    <property type="nucleotide sequence ID" value="NZ_BMUU01000013.1"/>
</dbReference>
<dbReference type="InterPro" id="IPR036388">
    <property type="entry name" value="WH-like_DNA-bd_sf"/>
</dbReference>
<dbReference type="Gene3D" id="3.30.450.40">
    <property type="match status" value="1"/>
</dbReference>
<dbReference type="InterPro" id="IPR029016">
    <property type="entry name" value="GAF-like_dom_sf"/>
</dbReference>
<dbReference type="SUPFAM" id="SSF55781">
    <property type="entry name" value="GAF domain-like"/>
    <property type="match status" value="1"/>
</dbReference>
<keyword evidence="5" id="KW-1185">Reference proteome</keyword>
<keyword evidence="2" id="KW-0804">Transcription</keyword>
<protein>
    <submittedName>
        <fullName evidence="4">GAF domain-containing protein</fullName>
    </submittedName>
</protein>
<keyword evidence="1" id="KW-0805">Transcription regulation</keyword>
<evidence type="ECO:0000259" key="3">
    <source>
        <dbReference type="PROSITE" id="PS50921"/>
    </source>
</evidence>
<evidence type="ECO:0000313" key="5">
    <source>
        <dbReference type="Proteomes" id="UP000600946"/>
    </source>
</evidence>
<sequence>MPREQQLSQIFLDVADTLIADFDIIEFLQRFTENCARLLGVDAVGILLADEEGHLRLLAASDENTRLLEVFATQHEQGPCVDCYHSGLTRLDIDLTDPDTTHAWPQFATAAQKIGYTTTNAFPLRLRENVIGALGLFQNVPAPLGEEDLLLAQALADMATIGILQQRTLAHSEVERSQLQYALTSRIILEQVKGILAERWGTSVDDAFTALRAYARSHHHRLTQLALDITTGRFDTAHIPRPAPPAQQ</sequence>
<proteinExistence type="predicted"/>
<dbReference type="GeneID" id="96294131"/>
<feature type="domain" description="ANTAR" evidence="3">
    <location>
        <begin position="169"/>
        <end position="230"/>
    </location>
</feature>
<dbReference type="SMART" id="SM00065">
    <property type="entry name" value="GAF"/>
    <property type="match status" value="1"/>
</dbReference>
<dbReference type="PIRSF" id="PIRSF036625">
    <property type="entry name" value="GAF_ANTAR"/>
    <property type="match status" value="1"/>
</dbReference>
<reference evidence="5" key="1">
    <citation type="journal article" date="2019" name="Int. J. Syst. Evol. Microbiol.">
        <title>The Global Catalogue of Microorganisms (GCM) 10K type strain sequencing project: providing services to taxonomists for standard genome sequencing and annotation.</title>
        <authorList>
            <consortium name="The Broad Institute Genomics Platform"/>
            <consortium name="The Broad Institute Genome Sequencing Center for Infectious Disease"/>
            <person name="Wu L."/>
            <person name="Ma J."/>
        </authorList>
    </citation>
    <scope>NUCLEOTIDE SEQUENCE [LARGE SCALE GENOMIC DNA]</scope>
    <source>
        <strain evidence="5">JCM 4594</strain>
    </source>
</reference>